<comment type="caution">
    <text evidence="1">The sequence shown here is derived from an EMBL/GenBank/DDBJ whole genome shotgun (WGS) entry which is preliminary data.</text>
</comment>
<dbReference type="InterPro" id="IPR007357">
    <property type="entry name" value="PhrB-like"/>
</dbReference>
<dbReference type="AlphaFoldDB" id="A0A1E3LWB3"/>
<dbReference type="Pfam" id="PF04244">
    <property type="entry name" value="DPRP"/>
    <property type="match status" value="1"/>
</dbReference>
<dbReference type="InterPro" id="IPR036134">
    <property type="entry name" value="Crypto/Photolyase_FAD-like_sf"/>
</dbReference>
<dbReference type="STRING" id="1888892.BFL28_15825"/>
<accession>A0A1E3LWB3</accession>
<reference evidence="1 2" key="1">
    <citation type="submission" date="2016-08" db="EMBL/GenBank/DDBJ databases">
        <title>Draft genome of the agarase producing Sphingomonas sp. MCT13.</title>
        <authorList>
            <person name="D'Andrea M.M."/>
            <person name="Rossolini G.M."/>
            <person name="Thaller M.C."/>
        </authorList>
    </citation>
    <scope>NUCLEOTIDE SEQUENCE [LARGE SCALE GENOMIC DNA]</scope>
    <source>
        <strain evidence="1 2">MCT13</strain>
    </source>
</reference>
<dbReference type="EMBL" id="MDDS01000020">
    <property type="protein sequence ID" value="ODP38087.1"/>
    <property type="molecule type" value="Genomic_DNA"/>
</dbReference>
<dbReference type="RefSeq" id="WP_069320232.1">
    <property type="nucleotide sequence ID" value="NZ_MDDS01000020.1"/>
</dbReference>
<dbReference type="GO" id="GO:0016829">
    <property type="term" value="F:lyase activity"/>
    <property type="evidence" value="ECO:0007669"/>
    <property type="project" value="UniProtKB-KW"/>
</dbReference>
<dbReference type="Gene3D" id="3.40.50.620">
    <property type="entry name" value="HUPs"/>
    <property type="match status" value="1"/>
</dbReference>
<dbReference type="SUPFAM" id="SSF48173">
    <property type="entry name" value="Cryptochrome/photolyase FAD-binding domain"/>
    <property type="match status" value="1"/>
</dbReference>
<organism evidence="1 2">
    <name type="scientific">Sphingomonas turrisvirgatae</name>
    <dbReference type="NCBI Taxonomy" id="1888892"/>
    <lineage>
        <taxon>Bacteria</taxon>
        <taxon>Pseudomonadati</taxon>
        <taxon>Pseudomonadota</taxon>
        <taxon>Alphaproteobacteria</taxon>
        <taxon>Sphingomonadales</taxon>
        <taxon>Sphingomonadaceae</taxon>
        <taxon>Sphingomonas</taxon>
    </lineage>
</organism>
<dbReference type="Proteomes" id="UP000094487">
    <property type="component" value="Unassembled WGS sequence"/>
</dbReference>
<keyword evidence="2" id="KW-1185">Reference proteome</keyword>
<evidence type="ECO:0000313" key="2">
    <source>
        <dbReference type="Proteomes" id="UP000094487"/>
    </source>
</evidence>
<evidence type="ECO:0000313" key="1">
    <source>
        <dbReference type="EMBL" id="ODP38087.1"/>
    </source>
</evidence>
<dbReference type="InterPro" id="IPR052551">
    <property type="entry name" value="UV-DNA_repair_photolyase"/>
</dbReference>
<dbReference type="PANTHER" id="PTHR38657:SF1">
    <property type="entry name" value="SLR1343 PROTEIN"/>
    <property type="match status" value="1"/>
</dbReference>
<gene>
    <name evidence="1" type="ORF">BFL28_15825</name>
</gene>
<dbReference type="PANTHER" id="PTHR38657">
    <property type="entry name" value="SLR1343 PROTEIN"/>
    <property type="match status" value="1"/>
</dbReference>
<dbReference type="Gene3D" id="1.25.40.80">
    <property type="match status" value="1"/>
</dbReference>
<protein>
    <submittedName>
        <fullName evidence="1">Deoxyribodipyrimidine photolyase</fullName>
    </submittedName>
</protein>
<proteinExistence type="predicted"/>
<dbReference type="InterPro" id="IPR014729">
    <property type="entry name" value="Rossmann-like_a/b/a_fold"/>
</dbReference>
<dbReference type="Gene3D" id="1.10.10.1710">
    <property type="entry name" value="Deoxyribodipyrimidine photolyase-related"/>
    <property type="match status" value="1"/>
</dbReference>
<sequence>MKPPAPTLIPLLGDQLSPAISSMRDADPDETIILMMEVDEEATYVRHHRKKIAFLFSAMRHHAVALCQAGWRVDYVRLDDPENSGSFTGEVARAIERHAPARIVATEPGEWRVRHAMELWRDKFDVPVELREDDRFLASHAEFDAWADERKQLRMEFFYREMRRKSTLLLDETGRPEGGQWNFDKQNRKPAQHDLLMPRPLSFAPDQITSEVIALVADRFADHPGTVDGFDFAVTATDADRQQRHFLKHALPGFGDYQDAMLTDEPFLWHSILSPYINCGLLDPLELCRLAEAEYRAGRAPLNAVEGFIRQIIGWREFVRGIYWREGPDYTSRNFLDATRPLPGFYWTGQTDMHCLAQAIGETLANAYAHHIQRLMVTGNFALLIGADPAEVQRWYLEVYADAYEWVEAPNTLGMSQFGDGGLLGSKPYASSGAYIDRMSDYCGHCRYDVKQRVGPDACPFNSLYWDFLARNQRKLGSNQRLAMAYRNWDRMDEPVQRSLRGQAKAFLDALERDRYE</sequence>
<keyword evidence="1" id="KW-0456">Lyase</keyword>
<name>A0A1E3LWB3_9SPHN</name>
<dbReference type="Gene3D" id="1.10.579.10">
    <property type="entry name" value="DNA Cyclobutane Dipyrimidine Photolyase, subunit A, domain 3"/>
    <property type="match status" value="1"/>
</dbReference>